<dbReference type="GO" id="GO:0016020">
    <property type="term" value="C:membrane"/>
    <property type="evidence" value="ECO:0007669"/>
    <property type="project" value="UniProtKB-SubCell"/>
</dbReference>
<evidence type="ECO:0000256" key="1">
    <source>
        <dbReference type="ARBA" id="ARBA00004141"/>
    </source>
</evidence>
<evidence type="ECO:0000313" key="6">
    <source>
        <dbReference type="EMBL" id="SCB35904.1"/>
    </source>
</evidence>
<dbReference type="OrthoDB" id="7960583at2"/>
<feature type="transmembrane region" description="Helical" evidence="5">
    <location>
        <begin position="94"/>
        <end position="112"/>
    </location>
</feature>
<evidence type="ECO:0000256" key="4">
    <source>
        <dbReference type="ARBA" id="ARBA00023136"/>
    </source>
</evidence>
<evidence type="ECO:0000256" key="3">
    <source>
        <dbReference type="ARBA" id="ARBA00022989"/>
    </source>
</evidence>
<name>A0A1C3W852_9HYPH</name>
<dbReference type="InterPro" id="IPR032808">
    <property type="entry name" value="DoxX"/>
</dbReference>
<sequence length="129" mass="14011">MSEFYIYWAATALLILLYLASAVTYVVKTEWVRQTILEFGYPSYLVHFLTFVKLAAVAAIVLRFNVAVSDLAYAGMLFHLLLSGLAHMGARKPLGALPAVIGLALLVASFATQNAGRQVPSPYAFAQAL</sequence>
<proteinExistence type="predicted"/>
<dbReference type="Proteomes" id="UP000199101">
    <property type="component" value="Unassembled WGS sequence"/>
</dbReference>
<comment type="subcellular location">
    <subcellularLocation>
        <location evidence="1">Membrane</location>
        <topology evidence="1">Multi-pass membrane protein</topology>
    </subcellularLocation>
</comment>
<evidence type="ECO:0000256" key="2">
    <source>
        <dbReference type="ARBA" id="ARBA00022692"/>
    </source>
</evidence>
<dbReference type="AlphaFoldDB" id="A0A1C3W852"/>
<feature type="transmembrane region" description="Helical" evidence="5">
    <location>
        <begin position="39"/>
        <end position="65"/>
    </location>
</feature>
<gene>
    <name evidence="6" type="ORF">GA0061103_4989</name>
</gene>
<dbReference type="Pfam" id="PF13564">
    <property type="entry name" value="DoxX_2"/>
    <property type="match status" value="1"/>
</dbReference>
<keyword evidence="3 5" id="KW-1133">Transmembrane helix</keyword>
<dbReference type="EMBL" id="FMAG01000004">
    <property type="protein sequence ID" value="SCB35904.1"/>
    <property type="molecule type" value="Genomic_DNA"/>
</dbReference>
<keyword evidence="7" id="KW-1185">Reference proteome</keyword>
<feature type="transmembrane region" description="Helical" evidence="5">
    <location>
        <begin position="6"/>
        <end position="27"/>
    </location>
</feature>
<accession>A0A1C3W852</accession>
<evidence type="ECO:0000256" key="5">
    <source>
        <dbReference type="SAM" id="Phobius"/>
    </source>
</evidence>
<keyword evidence="4 5" id="KW-0472">Membrane</keyword>
<protein>
    <submittedName>
        <fullName evidence="6">DoxX-like family protein</fullName>
    </submittedName>
</protein>
<dbReference type="STRING" id="410764.GA0061103_4989"/>
<evidence type="ECO:0000313" key="7">
    <source>
        <dbReference type="Proteomes" id="UP000199101"/>
    </source>
</evidence>
<keyword evidence="2 5" id="KW-0812">Transmembrane</keyword>
<dbReference type="RefSeq" id="WP_092714015.1">
    <property type="nucleotide sequence ID" value="NZ_FMAG01000004.1"/>
</dbReference>
<organism evidence="6 7">
    <name type="scientific">Rhizobium multihospitium</name>
    <dbReference type="NCBI Taxonomy" id="410764"/>
    <lineage>
        <taxon>Bacteria</taxon>
        <taxon>Pseudomonadati</taxon>
        <taxon>Pseudomonadota</taxon>
        <taxon>Alphaproteobacteria</taxon>
        <taxon>Hyphomicrobiales</taxon>
        <taxon>Rhizobiaceae</taxon>
        <taxon>Rhizobium/Agrobacterium group</taxon>
        <taxon>Rhizobium</taxon>
    </lineage>
</organism>
<reference evidence="7" key="1">
    <citation type="submission" date="2016-08" db="EMBL/GenBank/DDBJ databases">
        <authorList>
            <person name="Varghese N."/>
            <person name="Submissions Spin"/>
        </authorList>
    </citation>
    <scope>NUCLEOTIDE SEQUENCE [LARGE SCALE GENOMIC DNA]</scope>
    <source>
        <strain evidence="7">HAMBI 2975</strain>
    </source>
</reference>
<feature type="transmembrane region" description="Helical" evidence="5">
    <location>
        <begin position="71"/>
        <end position="87"/>
    </location>
</feature>